<organism evidence="2 3">
    <name type="scientific">Rotaria sordida</name>
    <dbReference type="NCBI Taxonomy" id="392033"/>
    <lineage>
        <taxon>Eukaryota</taxon>
        <taxon>Metazoa</taxon>
        <taxon>Spiralia</taxon>
        <taxon>Gnathifera</taxon>
        <taxon>Rotifera</taxon>
        <taxon>Eurotatoria</taxon>
        <taxon>Bdelloidea</taxon>
        <taxon>Philodinida</taxon>
        <taxon>Philodinidae</taxon>
        <taxon>Rotaria</taxon>
    </lineage>
</organism>
<gene>
    <name evidence="2" type="ORF">ZHD862_LOCUS571</name>
</gene>
<feature type="compositionally biased region" description="Low complexity" evidence="1">
    <location>
        <begin position="1"/>
        <end position="22"/>
    </location>
</feature>
<evidence type="ECO:0000313" key="2">
    <source>
        <dbReference type="EMBL" id="CAF0765697.1"/>
    </source>
</evidence>
<comment type="caution">
    <text evidence="2">The sequence shown here is derived from an EMBL/GenBank/DDBJ whole genome shotgun (WGS) entry which is preliminary data.</text>
</comment>
<dbReference type="EMBL" id="CAJNOT010000009">
    <property type="protein sequence ID" value="CAF0765697.1"/>
    <property type="molecule type" value="Genomic_DNA"/>
</dbReference>
<reference evidence="2" key="1">
    <citation type="submission" date="2021-02" db="EMBL/GenBank/DDBJ databases">
        <authorList>
            <person name="Nowell W R."/>
        </authorList>
    </citation>
    <scope>NUCLEOTIDE SEQUENCE</scope>
</reference>
<sequence>MANNFTYNYNRNNSTSENNNNNCQSSLINTSNCDSMQINHLINQRQLSDSRTPTKCFILFENASSINSIRIRFIEYLGTRSRHHHSQKLYLPQVFNNHQTSSHETYEEFSNYVKQVLESIPYHELSSYVVSVRTGVAYFFSRRFRFNYKYSIEQIYNLIQKKIPTTDNQYYYQSIHDSKQSDNSLRSSFCNVKPISQTRKFVEKLEGYQYYVQQQKHVFRIYLQSDDNQTHVCIVDPSLHYSIIEFSKDFQRTSNIDVIRDRSSSKFEQTKTYDDIFDFRIQFQYNPCTRSDQMDIIEYELRQQFPSLNSNFKNENILRPLNNNINDDELYICQDLCPYVRFIRRDFGDVYQHNGDDELFENFTIYLESSVEYSIDHQKSTCKRQLDTHGIVYARLNLNTMISSNSIDENLLISKLWNMGEGLTCIAGQCTTSETQQSTNYYTFDGQEYTAQDETFVQTILNKSTLHSMLGLTNDATDDEIEQTFNCITHQLQTKWDCIRGGQSAREKIYAFYHQYFNEQN</sequence>
<evidence type="ECO:0000256" key="1">
    <source>
        <dbReference type="SAM" id="MobiDB-lite"/>
    </source>
</evidence>
<dbReference type="Proteomes" id="UP000663864">
    <property type="component" value="Unassembled WGS sequence"/>
</dbReference>
<accession>A0A813QCE5</accession>
<evidence type="ECO:0000313" key="3">
    <source>
        <dbReference type="Proteomes" id="UP000663864"/>
    </source>
</evidence>
<proteinExistence type="predicted"/>
<feature type="region of interest" description="Disordered" evidence="1">
    <location>
        <begin position="1"/>
        <end position="23"/>
    </location>
</feature>
<name>A0A813QCE5_9BILA</name>
<protein>
    <submittedName>
        <fullName evidence="2">Uncharacterized protein</fullName>
    </submittedName>
</protein>
<dbReference type="AlphaFoldDB" id="A0A813QCE5"/>